<evidence type="ECO:0000256" key="12">
    <source>
        <dbReference type="ARBA" id="ARBA00049861"/>
    </source>
</evidence>
<evidence type="ECO:0000256" key="3">
    <source>
        <dbReference type="ARBA" id="ARBA00004910"/>
    </source>
</evidence>
<keyword evidence="9 14" id="KW-0521">NADP</keyword>
<evidence type="ECO:0000313" key="18">
    <source>
        <dbReference type="Proteomes" id="UP000815698"/>
    </source>
</evidence>
<dbReference type="InterPro" id="IPR016192">
    <property type="entry name" value="APOBEC/CMP_deaminase_Zn-bd"/>
</dbReference>
<evidence type="ECO:0000256" key="15">
    <source>
        <dbReference type="SAM" id="MobiDB-lite"/>
    </source>
</evidence>
<evidence type="ECO:0000256" key="11">
    <source>
        <dbReference type="ARBA" id="ARBA00023268"/>
    </source>
</evidence>
<comment type="catalytic activity">
    <reaction evidence="13 14">
        <text>2,5-diamino-6-hydroxy-4-(5-phosphoribosylamino)-pyrimidine + H2O + H(+) = 5-amino-6-(5-phospho-D-ribosylamino)uracil + NH4(+)</text>
        <dbReference type="Rhea" id="RHEA:21868"/>
        <dbReference type="ChEBI" id="CHEBI:15377"/>
        <dbReference type="ChEBI" id="CHEBI:15378"/>
        <dbReference type="ChEBI" id="CHEBI:28938"/>
        <dbReference type="ChEBI" id="CHEBI:58453"/>
        <dbReference type="ChEBI" id="CHEBI:58614"/>
        <dbReference type="EC" id="3.5.4.26"/>
    </reaction>
</comment>
<comment type="function">
    <text evidence="1 14">Converts 2,5-diamino-6-(ribosylamino)-4(3h)-pyrimidinone 5'-phosphate into 5-amino-6-(ribosylamino)-2,4(1h,3h)-pyrimidinedione 5'-phosphate.</text>
</comment>
<accession>A0ABN5DZL8</accession>
<name>A0ABN5DZL8_9MICO</name>
<dbReference type="EC" id="1.1.1.193" evidence="14"/>
<dbReference type="NCBIfam" id="TIGR00326">
    <property type="entry name" value="eubact_ribD"/>
    <property type="match status" value="1"/>
</dbReference>
<evidence type="ECO:0000256" key="2">
    <source>
        <dbReference type="ARBA" id="ARBA00004882"/>
    </source>
</evidence>
<feature type="compositionally biased region" description="Basic and acidic residues" evidence="15">
    <location>
        <begin position="1"/>
        <end position="15"/>
    </location>
</feature>
<dbReference type="InterPro" id="IPR002125">
    <property type="entry name" value="CMP_dCMP_dom"/>
</dbReference>
<evidence type="ECO:0000256" key="1">
    <source>
        <dbReference type="ARBA" id="ARBA00002151"/>
    </source>
</evidence>
<dbReference type="InterPro" id="IPR050765">
    <property type="entry name" value="Riboflavin_Biosynth_HTPR"/>
</dbReference>
<sequence>MSDAGGEDHGHESTPSRRRARKRLREGCERALEQARRGPLGANPRVGAALLSPSGELLATGFHRGARTPHAEADALAVARERGLDVHGATCIVTLEPCAHAGRTPSCARTLVDAGIGRVLYAVRDPHDVAANGSAILRSAGIDTRLWSDALPASVGRDLTARAAELNRRWFQATRESRPFVTAKIAQTLDGYVAAADGTNAWITGEDARAEGHALRSVVDAIAVGTATARADDPALTARDAHGRLGARQPRRVVIGESPLEPHSRLAKAVHGPEHARPLLYRTRDIRGVLEDLRADHGVEHLLIEGGPRLISAALSLDLVDDLWIHQAPTMLGAGTPSVAGLGIETLSERLDFDIVPESLHMSGSDLLFHAIPRTRQQTPTKGE</sequence>
<dbReference type="Gene3D" id="3.40.430.10">
    <property type="entry name" value="Dihydrofolate Reductase, subunit A"/>
    <property type="match status" value="1"/>
</dbReference>
<dbReference type="PIRSF" id="PIRSF006769">
    <property type="entry name" value="RibD"/>
    <property type="match status" value="1"/>
</dbReference>
<evidence type="ECO:0000313" key="17">
    <source>
        <dbReference type="EMBL" id="ATH97565.1"/>
    </source>
</evidence>
<dbReference type="PANTHER" id="PTHR38011:SF7">
    <property type="entry name" value="2,5-DIAMINO-6-RIBOSYLAMINO-4(3H)-PYRIMIDINONE 5'-PHOSPHATE REDUCTASE"/>
    <property type="match status" value="1"/>
</dbReference>
<reference evidence="17 18" key="1">
    <citation type="journal article" date="2016" name="Int. J. Syst. Evol. Microbiol.">
        <title>Dermabacter jinjuensis sp. nov., a novel species of the genus Dermabacter isolated from a clinical specimen.</title>
        <authorList>
            <person name="Park Y.K."/>
            <person name="Lee K.M."/>
            <person name="Lee W.K."/>
            <person name="Cho M.J."/>
            <person name="Lee H.S."/>
            <person name="Cho Y.G."/>
            <person name="Lee Y.C."/>
            <person name="Lee W.K."/>
            <person name="Seong W.K."/>
            <person name="Hwang K.J."/>
        </authorList>
    </citation>
    <scope>NUCLEOTIDE SEQUENCE [LARGE SCALE GENOMIC DNA]</scope>
    <source>
        <strain evidence="17 18">32T</strain>
    </source>
</reference>
<dbReference type="SUPFAM" id="SSF53927">
    <property type="entry name" value="Cytidine deaminase-like"/>
    <property type="match status" value="1"/>
</dbReference>
<organism evidence="17 18">
    <name type="scientific">Dermabacter jinjuensis</name>
    <dbReference type="NCBI Taxonomy" id="1667168"/>
    <lineage>
        <taxon>Bacteria</taxon>
        <taxon>Bacillati</taxon>
        <taxon>Actinomycetota</taxon>
        <taxon>Actinomycetes</taxon>
        <taxon>Micrococcales</taxon>
        <taxon>Dermabacteraceae</taxon>
        <taxon>Dermabacter</taxon>
    </lineage>
</organism>
<dbReference type="InterPro" id="IPR016193">
    <property type="entry name" value="Cytidine_deaminase-like"/>
</dbReference>
<evidence type="ECO:0000259" key="16">
    <source>
        <dbReference type="PROSITE" id="PS51747"/>
    </source>
</evidence>
<comment type="catalytic activity">
    <reaction evidence="12 14">
        <text>5-amino-6-(5-phospho-D-ribitylamino)uracil + NADP(+) = 5-amino-6-(5-phospho-D-ribosylamino)uracil + NADPH + H(+)</text>
        <dbReference type="Rhea" id="RHEA:17845"/>
        <dbReference type="ChEBI" id="CHEBI:15378"/>
        <dbReference type="ChEBI" id="CHEBI:57783"/>
        <dbReference type="ChEBI" id="CHEBI:58349"/>
        <dbReference type="ChEBI" id="CHEBI:58421"/>
        <dbReference type="ChEBI" id="CHEBI:58453"/>
        <dbReference type="EC" id="1.1.1.193"/>
    </reaction>
</comment>
<dbReference type="PROSITE" id="PS00903">
    <property type="entry name" value="CYT_DCMP_DEAMINASES_1"/>
    <property type="match status" value="1"/>
</dbReference>
<evidence type="ECO:0000256" key="14">
    <source>
        <dbReference type="PIRNR" id="PIRNR006769"/>
    </source>
</evidence>
<dbReference type="Gene3D" id="3.40.140.10">
    <property type="entry name" value="Cytidine Deaminase, domain 2"/>
    <property type="match status" value="1"/>
</dbReference>
<feature type="domain" description="CMP/dCMP-type deaminase" evidence="16">
    <location>
        <begin position="22"/>
        <end position="137"/>
    </location>
</feature>
<evidence type="ECO:0000256" key="13">
    <source>
        <dbReference type="ARBA" id="ARBA00049886"/>
    </source>
</evidence>
<dbReference type="PROSITE" id="PS51747">
    <property type="entry name" value="CYT_DCMP_DEAMINASES_2"/>
    <property type="match status" value="1"/>
</dbReference>
<dbReference type="EMBL" id="CP023482">
    <property type="protein sequence ID" value="ATH97565.1"/>
    <property type="molecule type" value="Genomic_DNA"/>
</dbReference>
<evidence type="ECO:0000256" key="10">
    <source>
        <dbReference type="ARBA" id="ARBA00023002"/>
    </source>
</evidence>
<keyword evidence="6 14" id="KW-0686">Riboflavin biosynthesis</keyword>
<evidence type="ECO:0000256" key="7">
    <source>
        <dbReference type="ARBA" id="ARBA00022723"/>
    </source>
</evidence>
<keyword evidence="10 14" id="KW-0560">Oxidoreductase</keyword>
<comment type="pathway">
    <text evidence="3 14">Cofactor biosynthesis; riboflavin biosynthesis; 5-amino-6-(D-ribitylamino)uracil from GTP: step 3/4.</text>
</comment>
<comment type="similarity">
    <text evidence="4 14">In the N-terminal section; belongs to the cytidine and deoxycytidylate deaminase family.</text>
</comment>
<keyword evidence="8 14" id="KW-0862">Zinc</keyword>
<dbReference type="Pfam" id="PF01872">
    <property type="entry name" value="RibD_C"/>
    <property type="match status" value="1"/>
</dbReference>
<evidence type="ECO:0000256" key="5">
    <source>
        <dbReference type="ARBA" id="ARBA00007417"/>
    </source>
</evidence>
<dbReference type="SUPFAM" id="SSF53597">
    <property type="entry name" value="Dihydrofolate reductase-like"/>
    <property type="match status" value="1"/>
</dbReference>
<dbReference type="CDD" id="cd01284">
    <property type="entry name" value="Riboflavin_deaminase-reductase"/>
    <property type="match status" value="1"/>
</dbReference>
<keyword evidence="11" id="KW-0511">Multifunctional enzyme</keyword>
<comment type="similarity">
    <text evidence="5 14">In the C-terminal section; belongs to the HTP reductase family.</text>
</comment>
<evidence type="ECO:0000256" key="4">
    <source>
        <dbReference type="ARBA" id="ARBA00005259"/>
    </source>
</evidence>
<keyword evidence="18" id="KW-1185">Reference proteome</keyword>
<dbReference type="InterPro" id="IPR024072">
    <property type="entry name" value="DHFR-like_dom_sf"/>
</dbReference>
<keyword evidence="14" id="KW-0378">Hydrolase</keyword>
<dbReference type="InterPro" id="IPR002734">
    <property type="entry name" value="RibDG_C"/>
</dbReference>
<proteinExistence type="inferred from homology"/>
<evidence type="ECO:0000256" key="9">
    <source>
        <dbReference type="ARBA" id="ARBA00022857"/>
    </source>
</evidence>
<comment type="pathway">
    <text evidence="2 14">Cofactor biosynthesis; riboflavin biosynthesis; 5-amino-6-(D-ribitylamino)uracil from GTP: step 2/4.</text>
</comment>
<dbReference type="EC" id="3.5.4.26" evidence="14"/>
<dbReference type="Proteomes" id="UP000815698">
    <property type="component" value="Chromosome"/>
</dbReference>
<dbReference type="Pfam" id="PF00383">
    <property type="entry name" value="dCMP_cyt_deam_1"/>
    <property type="match status" value="1"/>
</dbReference>
<dbReference type="InterPro" id="IPR004794">
    <property type="entry name" value="Eubact_RibD"/>
</dbReference>
<protein>
    <recommendedName>
        <fullName evidence="14">Riboflavin biosynthesis protein RibD</fullName>
    </recommendedName>
    <domain>
        <recommendedName>
            <fullName evidence="14">Diaminohydroxyphosphoribosylaminopyrimidine deaminase</fullName>
            <shortName evidence="14">DRAP deaminase</shortName>
            <ecNumber evidence="14">3.5.4.26</ecNumber>
        </recommendedName>
        <alternativeName>
            <fullName evidence="14">Riboflavin-specific deaminase</fullName>
        </alternativeName>
    </domain>
    <domain>
        <recommendedName>
            <fullName evidence="14">5-amino-6-(5-phosphoribosylamino)uracil reductase</fullName>
            <ecNumber evidence="14">1.1.1.193</ecNumber>
        </recommendedName>
        <alternativeName>
            <fullName evidence="14">HTP reductase</fullName>
        </alternativeName>
    </domain>
</protein>
<comment type="cofactor">
    <cofactor evidence="14">
        <name>Zn(2+)</name>
        <dbReference type="ChEBI" id="CHEBI:29105"/>
    </cofactor>
    <text evidence="14">Binds 1 zinc ion.</text>
</comment>
<evidence type="ECO:0000256" key="6">
    <source>
        <dbReference type="ARBA" id="ARBA00022619"/>
    </source>
</evidence>
<evidence type="ECO:0000256" key="8">
    <source>
        <dbReference type="ARBA" id="ARBA00022833"/>
    </source>
</evidence>
<keyword evidence="7 14" id="KW-0479">Metal-binding</keyword>
<feature type="region of interest" description="Disordered" evidence="15">
    <location>
        <begin position="1"/>
        <end position="24"/>
    </location>
</feature>
<gene>
    <name evidence="17" type="primary">ribD</name>
    <name evidence="17" type="ORF">COP05_04000</name>
</gene>
<dbReference type="PANTHER" id="PTHR38011">
    <property type="entry name" value="DIHYDROFOLATE REDUCTASE FAMILY PROTEIN (AFU_ORTHOLOGUE AFUA_8G06820)"/>
    <property type="match status" value="1"/>
</dbReference>